<comment type="caution">
    <text evidence="6">The sequence shown here is derived from an EMBL/GenBank/DDBJ whole genome shotgun (WGS) entry which is preliminary data.</text>
</comment>
<dbReference type="SMART" id="SM00382">
    <property type="entry name" value="AAA"/>
    <property type="match status" value="1"/>
</dbReference>
<keyword evidence="2" id="KW-0813">Transport</keyword>
<dbReference type="PANTHER" id="PTHR42798:SF7">
    <property type="entry name" value="ALPHA-D-RIBOSE 1-METHYLPHOSPHONATE 5-TRIPHOSPHATE SYNTHASE SUBUNIT PHNL"/>
    <property type="match status" value="1"/>
</dbReference>
<dbReference type="InterPro" id="IPR017871">
    <property type="entry name" value="ABC_transporter-like_CS"/>
</dbReference>
<dbReference type="SUPFAM" id="SSF52540">
    <property type="entry name" value="P-loop containing nucleoside triphosphate hydrolases"/>
    <property type="match status" value="1"/>
</dbReference>
<dbReference type="GO" id="GO:0016887">
    <property type="term" value="F:ATP hydrolysis activity"/>
    <property type="evidence" value="ECO:0007669"/>
    <property type="project" value="InterPro"/>
</dbReference>
<evidence type="ECO:0000256" key="2">
    <source>
        <dbReference type="ARBA" id="ARBA00022448"/>
    </source>
</evidence>
<accession>A0A7W5CD39</accession>
<name>A0A7W5CD39_9BACL</name>
<dbReference type="InterPro" id="IPR027417">
    <property type="entry name" value="P-loop_NTPase"/>
</dbReference>
<reference evidence="6 7" key="1">
    <citation type="submission" date="2020-08" db="EMBL/GenBank/DDBJ databases">
        <title>Genomic Encyclopedia of Type Strains, Phase III (KMG-III): the genomes of soil and plant-associated and newly described type strains.</title>
        <authorList>
            <person name="Whitman W."/>
        </authorList>
    </citation>
    <scope>NUCLEOTIDE SEQUENCE [LARGE SCALE GENOMIC DNA]</scope>
    <source>
        <strain evidence="6 7">CECT 8234</strain>
    </source>
</reference>
<dbReference type="InterPro" id="IPR003439">
    <property type="entry name" value="ABC_transporter-like_ATP-bd"/>
</dbReference>
<keyword evidence="7" id="KW-1185">Reference proteome</keyword>
<evidence type="ECO:0000256" key="4">
    <source>
        <dbReference type="ARBA" id="ARBA00022840"/>
    </source>
</evidence>
<dbReference type="EMBL" id="JACHXW010000025">
    <property type="protein sequence ID" value="MBB3155480.1"/>
    <property type="molecule type" value="Genomic_DNA"/>
</dbReference>
<dbReference type="GO" id="GO:0022857">
    <property type="term" value="F:transmembrane transporter activity"/>
    <property type="evidence" value="ECO:0007669"/>
    <property type="project" value="UniProtKB-ARBA"/>
</dbReference>
<comment type="similarity">
    <text evidence="1">Belongs to the ABC transporter superfamily.</text>
</comment>
<protein>
    <submittedName>
        <fullName evidence="6">Putative ABC transport system ATP-binding protein</fullName>
    </submittedName>
</protein>
<dbReference type="PROSITE" id="PS50893">
    <property type="entry name" value="ABC_TRANSPORTER_2"/>
    <property type="match status" value="1"/>
</dbReference>
<evidence type="ECO:0000256" key="1">
    <source>
        <dbReference type="ARBA" id="ARBA00005417"/>
    </source>
</evidence>
<proteinExistence type="inferred from homology"/>
<dbReference type="InterPro" id="IPR003593">
    <property type="entry name" value="AAA+_ATPase"/>
</dbReference>
<evidence type="ECO:0000313" key="6">
    <source>
        <dbReference type="EMBL" id="MBB3155480.1"/>
    </source>
</evidence>
<dbReference type="InterPro" id="IPR017911">
    <property type="entry name" value="MacB-like_ATP-bd"/>
</dbReference>
<dbReference type="FunFam" id="3.40.50.300:FF:000032">
    <property type="entry name" value="Export ABC transporter ATP-binding protein"/>
    <property type="match status" value="1"/>
</dbReference>
<feature type="domain" description="ABC transporter" evidence="5">
    <location>
        <begin position="5"/>
        <end position="244"/>
    </location>
</feature>
<gene>
    <name evidence="6" type="ORF">FHS16_005588</name>
</gene>
<evidence type="ECO:0000256" key="3">
    <source>
        <dbReference type="ARBA" id="ARBA00022741"/>
    </source>
</evidence>
<evidence type="ECO:0000313" key="7">
    <source>
        <dbReference type="Proteomes" id="UP000518605"/>
    </source>
</evidence>
<keyword evidence="3" id="KW-0547">Nucleotide-binding</keyword>
<dbReference type="AlphaFoldDB" id="A0A7W5CD39"/>
<dbReference type="CDD" id="cd03255">
    <property type="entry name" value="ABC_MJ0796_LolCDE_FtsE"/>
    <property type="match status" value="1"/>
</dbReference>
<dbReference type="PROSITE" id="PS00211">
    <property type="entry name" value="ABC_TRANSPORTER_1"/>
    <property type="match status" value="1"/>
</dbReference>
<dbReference type="Gene3D" id="3.40.50.300">
    <property type="entry name" value="P-loop containing nucleotide triphosphate hydrolases"/>
    <property type="match status" value="1"/>
</dbReference>
<dbReference type="GO" id="GO:0005524">
    <property type="term" value="F:ATP binding"/>
    <property type="evidence" value="ECO:0007669"/>
    <property type="project" value="UniProtKB-KW"/>
</dbReference>
<evidence type="ECO:0000259" key="5">
    <source>
        <dbReference type="PROSITE" id="PS50893"/>
    </source>
</evidence>
<organism evidence="6 7">
    <name type="scientific">Paenibacillus endophyticus</name>
    <dbReference type="NCBI Taxonomy" id="1294268"/>
    <lineage>
        <taxon>Bacteria</taxon>
        <taxon>Bacillati</taxon>
        <taxon>Bacillota</taxon>
        <taxon>Bacilli</taxon>
        <taxon>Bacillales</taxon>
        <taxon>Paenibacillaceae</taxon>
        <taxon>Paenibacillus</taxon>
    </lineage>
</organism>
<dbReference type="PANTHER" id="PTHR42798">
    <property type="entry name" value="LIPOPROTEIN-RELEASING SYSTEM ATP-BINDING PROTEIN LOLD"/>
    <property type="match status" value="1"/>
</dbReference>
<sequence length="252" mass="27563">MKKILIGDHIVKTFGEGDEKRNVLDGVSVEMGEGEFVAVMGPSGSGKSTLMFALSGTDSINNGKVVFDDRELSSASENELSDLRRTAMGFVFQQPTMLKNLNILDNIILPSMRGNRKNAAKITEKARANMKRVGIAELEKRDITQVSGGQLQRAGICRALMNSPKIIFGDEPTGALNSQSAQEIMDIFSEINADGTAIMLVTHDAKVAARTERVMFMRDGKIVSELKLSKFDGSDMDGRVEEVTKKMWEVGI</sequence>
<dbReference type="GO" id="GO:0098796">
    <property type="term" value="C:membrane protein complex"/>
    <property type="evidence" value="ECO:0007669"/>
    <property type="project" value="UniProtKB-ARBA"/>
</dbReference>
<dbReference type="Proteomes" id="UP000518605">
    <property type="component" value="Unassembled WGS sequence"/>
</dbReference>
<dbReference type="Pfam" id="PF00005">
    <property type="entry name" value="ABC_tran"/>
    <property type="match status" value="1"/>
</dbReference>
<dbReference type="RefSeq" id="WP_183570206.1">
    <property type="nucleotide sequence ID" value="NZ_CBCSLB010000024.1"/>
</dbReference>
<keyword evidence="4 6" id="KW-0067">ATP-binding</keyword>